<sequence length="292" mass="32667">YIANLLLKVNTKIGGVNTVCRDPLPKLDQAPTIVFGADVTHPSPMDKTRPSVAAIVASVDKKAVKYASVIREQGHRIEQIEDLEFLAMDLLKAFFQETRVKPARILFYRDGVSEGQFQMVLDYEVAALRRACMRLEAGYNPAITFVIVQKRHNTRIFPANASDADRSGNCKAGTVVDTGICHPTEHDFYLMSHSGLQGTSRPAHYHVLLDEIGFTADEIQTLTYRLCYTFARCTRSVSIVPAAYYSHLVAFRARFFQLDGSDQGSSASGSNVEMHGRMLDVHRGLRNRMYFV</sequence>
<dbReference type="EMBL" id="JNBS01000367">
    <property type="protein sequence ID" value="OQS06197.1"/>
    <property type="molecule type" value="Genomic_DNA"/>
</dbReference>
<proteinExistence type="predicted"/>
<dbReference type="GO" id="GO:0003676">
    <property type="term" value="F:nucleic acid binding"/>
    <property type="evidence" value="ECO:0007669"/>
    <property type="project" value="InterPro"/>
</dbReference>
<dbReference type="InterPro" id="IPR003165">
    <property type="entry name" value="Piwi"/>
</dbReference>
<accession>A0A1W0A7B7</accession>
<dbReference type="PROSITE" id="PS50822">
    <property type="entry name" value="PIWI"/>
    <property type="match status" value="1"/>
</dbReference>
<dbReference type="InterPro" id="IPR036397">
    <property type="entry name" value="RNaseH_sf"/>
</dbReference>
<feature type="domain" description="Piwi" evidence="1">
    <location>
        <begin position="1"/>
        <end position="258"/>
    </location>
</feature>
<dbReference type="InterPro" id="IPR012337">
    <property type="entry name" value="RNaseH-like_sf"/>
</dbReference>
<dbReference type="Gene3D" id="3.30.420.10">
    <property type="entry name" value="Ribonuclease H-like superfamily/Ribonuclease H"/>
    <property type="match status" value="1"/>
</dbReference>
<gene>
    <name evidence="2" type="ORF">THRCLA_20422</name>
</gene>
<dbReference type="PANTHER" id="PTHR22891">
    <property type="entry name" value="EUKARYOTIC TRANSLATION INITIATION FACTOR 2C"/>
    <property type="match status" value="1"/>
</dbReference>
<dbReference type="SMART" id="SM00950">
    <property type="entry name" value="Piwi"/>
    <property type="match status" value="1"/>
</dbReference>
<name>A0A1W0A7B7_9STRA</name>
<dbReference type="Proteomes" id="UP000243217">
    <property type="component" value="Unassembled WGS sequence"/>
</dbReference>
<evidence type="ECO:0000313" key="2">
    <source>
        <dbReference type="EMBL" id="OQS06197.1"/>
    </source>
</evidence>
<organism evidence="2 3">
    <name type="scientific">Thraustotheca clavata</name>
    <dbReference type="NCBI Taxonomy" id="74557"/>
    <lineage>
        <taxon>Eukaryota</taxon>
        <taxon>Sar</taxon>
        <taxon>Stramenopiles</taxon>
        <taxon>Oomycota</taxon>
        <taxon>Saprolegniomycetes</taxon>
        <taxon>Saprolegniales</taxon>
        <taxon>Achlyaceae</taxon>
        <taxon>Thraustotheca</taxon>
    </lineage>
</organism>
<feature type="non-terminal residue" evidence="2">
    <location>
        <position position="1"/>
    </location>
</feature>
<comment type="caution">
    <text evidence="2">The sequence shown here is derived from an EMBL/GenBank/DDBJ whole genome shotgun (WGS) entry which is preliminary data.</text>
</comment>
<keyword evidence="3" id="KW-1185">Reference proteome</keyword>
<dbReference type="STRING" id="74557.A0A1W0A7B7"/>
<protein>
    <submittedName>
        <fullName evidence="2">Argonaute2 (AGO2)</fullName>
    </submittedName>
</protein>
<dbReference type="SUPFAM" id="SSF53098">
    <property type="entry name" value="Ribonuclease H-like"/>
    <property type="match status" value="1"/>
</dbReference>
<evidence type="ECO:0000259" key="1">
    <source>
        <dbReference type="PROSITE" id="PS50822"/>
    </source>
</evidence>
<reference evidence="2 3" key="1">
    <citation type="journal article" date="2014" name="Genome Biol. Evol.">
        <title>The secreted proteins of Achlya hypogyna and Thraustotheca clavata identify the ancestral oomycete secretome and reveal gene acquisitions by horizontal gene transfer.</title>
        <authorList>
            <person name="Misner I."/>
            <person name="Blouin N."/>
            <person name="Leonard G."/>
            <person name="Richards T.A."/>
            <person name="Lane C.E."/>
        </authorList>
    </citation>
    <scope>NUCLEOTIDE SEQUENCE [LARGE SCALE GENOMIC DNA]</scope>
    <source>
        <strain evidence="2 3">ATCC 34112</strain>
    </source>
</reference>
<dbReference type="OrthoDB" id="186607at2759"/>
<evidence type="ECO:0000313" key="3">
    <source>
        <dbReference type="Proteomes" id="UP000243217"/>
    </source>
</evidence>
<dbReference type="Pfam" id="PF02171">
    <property type="entry name" value="Piwi"/>
    <property type="match status" value="1"/>
</dbReference>
<dbReference type="AlphaFoldDB" id="A0A1W0A7B7"/>